<organism evidence="2 3">
    <name type="scientific">Zophobas morio</name>
    <dbReference type="NCBI Taxonomy" id="2755281"/>
    <lineage>
        <taxon>Eukaryota</taxon>
        <taxon>Metazoa</taxon>
        <taxon>Ecdysozoa</taxon>
        <taxon>Arthropoda</taxon>
        <taxon>Hexapoda</taxon>
        <taxon>Insecta</taxon>
        <taxon>Pterygota</taxon>
        <taxon>Neoptera</taxon>
        <taxon>Endopterygota</taxon>
        <taxon>Coleoptera</taxon>
        <taxon>Polyphaga</taxon>
        <taxon>Cucujiformia</taxon>
        <taxon>Tenebrionidae</taxon>
        <taxon>Zophobas</taxon>
    </lineage>
</organism>
<evidence type="ECO:0000313" key="2">
    <source>
        <dbReference type="EMBL" id="KAJ3645096.1"/>
    </source>
</evidence>
<protein>
    <submittedName>
        <fullName evidence="2">Uncharacterized protein</fullName>
    </submittedName>
</protein>
<name>A0AA38M6E2_9CUCU</name>
<evidence type="ECO:0000313" key="3">
    <source>
        <dbReference type="Proteomes" id="UP001168821"/>
    </source>
</evidence>
<dbReference type="AlphaFoldDB" id="A0AA38M6E2"/>
<dbReference type="EMBL" id="JALNTZ010000007">
    <property type="protein sequence ID" value="KAJ3644382.1"/>
    <property type="molecule type" value="Genomic_DNA"/>
</dbReference>
<dbReference type="Proteomes" id="UP001168821">
    <property type="component" value="Unassembled WGS sequence"/>
</dbReference>
<reference evidence="2" key="1">
    <citation type="journal article" date="2023" name="G3 (Bethesda)">
        <title>Whole genome assemblies of Zophobas morio and Tenebrio molitor.</title>
        <authorList>
            <person name="Kaur S."/>
            <person name="Stinson S.A."/>
            <person name="diCenzo G.C."/>
        </authorList>
    </citation>
    <scope>NUCLEOTIDE SEQUENCE</scope>
    <source>
        <strain evidence="2">QUZm001</strain>
    </source>
</reference>
<sequence length="131" mass="13615">MFMFLHSSGNQVSRTSASAVVRCASSSKSPSRSGKLGSDFASQRAVVPPVLREVGKLAAGVASVSTNSGGSATDKTMAFLRNAPIKPARTCNDVSRALGLLSNGLIMGLWGDAEGPVNGERSRGRGRLFLF</sequence>
<keyword evidence="3" id="KW-1185">Reference proteome</keyword>
<comment type="caution">
    <text evidence="2">The sequence shown here is derived from an EMBL/GenBank/DDBJ whole genome shotgun (WGS) entry which is preliminary data.</text>
</comment>
<accession>A0AA38M6E2</accession>
<proteinExistence type="predicted"/>
<evidence type="ECO:0000313" key="1">
    <source>
        <dbReference type="EMBL" id="KAJ3644382.1"/>
    </source>
</evidence>
<gene>
    <name evidence="1" type="ORF">Zmor_022116</name>
    <name evidence="2" type="ORF">Zmor_022783</name>
</gene>
<dbReference type="EMBL" id="JALNTZ010000007">
    <property type="protein sequence ID" value="KAJ3645096.1"/>
    <property type="molecule type" value="Genomic_DNA"/>
</dbReference>